<reference evidence="2" key="1">
    <citation type="submission" date="2017-02" db="EMBL/GenBank/DDBJ databases">
        <authorList>
            <person name="Varghese N."/>
            <person name="Submissions S."/>
        </authorList>
    </citation>
    <scope>NUCLEOTIDE SEQUENCE [LARGE SCALE GENOMIC DNA]</scope>
    <source>
        <strain evidence="2">DSM 23546</strain>
    </source>
</reference>
<organism evidence="1 2">
    <name type="scientific">Maribacter arcticus</name>
    <dbReference type="NCBI Taxonomy" id="561365"/>
    <lineage>
        <taxon>Bacteria</taxon>
        <taxon>Pseudomonadati</taxon>
        <taxon>Bacteroidota</taxon>
        <taxon>Flavobacteriia</taxon>
        <taxon>Flavobacteriales</taxon>
        <taxon>Flavobacteriaceae</taxon>
        <taxon>Maribacter</taxon>
    </lineage>
</organism>
<evidence type="ECO:0000313" key="1">
    <source>
        <dbReference type="EMBL" id="SKB42155.1"/>
    </source>
</evidence>
<protein>
    <submittedName>
        <fullName evidence="1">Uncharacterized protein</fullName>
    </submittedName>
</protein>
<proteinExistence type="predicted"/>
<name>A0A1T5B4R3_9FLAO</name>
<dbReference type="AlphaFoldDB" id="A0A1T5B4R3"/>
<accession>A0A1T5B4R3</accession>
<evidence type="ECO:0000313" key="2">
    <source>
        <dbReference type="Proteomes" id="UP000190339"/>
    </source>
</evidence>
<dbReference type="Proteomes" id="UP000190339">
    <property type="component" value="Unassembled WGS sequence"/>
</dbReference>
<dbReference type="EMBL" id="FUYL01000003">
    <property type="protein sequence ID" value="SKB42155.1"/>
    <property type="molecule type" value="Genomic_DNA"/>
</dbReference>
<keyword evidence="2" id="KW-1185">Reference proteome</keyword>
<gene>
    <name evidence="1" type="ORF">SAMN05660866_01407</name>
</gene>
<dbReference type="RefSeq" id="WP_079511883.1">
    <property type="nucleotide sequence ID" value="NZ_FUYL01000003.1"/>
</dbReference>
<dbReference type="STRING" id="561365.SAMN05660866_01407"/>
<sequence length="59" mass="6707">MSVGKPIKLRFSEGLEKIDVVTKSTEANVEDIALVHKDKNHRVKRELSFKTKNNKSKLA</sequence>
<dbReference type="OrthoDB" id="1179725at2"/>